<evidence type="ECO:0000313" key="3">
    <source>
        <dbReference type="Proteomes" id="UP000256373"/>
    </source>
</evidence>
<dbReference type="EMBL" id="QNUL01000012">
    <property type="protein sequence ID" value="REA60115.1"/>
    <property type="molecule type" value="Genomic_DNA"/>
</dbReference>
<dbReference type="Gene3D" id="3.10.450.50">
    <property type="match status" value="1"/>
</dbReference>
<dbReference type="InterPro" id="IPR032710">
    <property type="entry name" value="NTF2-like_dom_sf"/>
</dbReference>
<reference evidence="2 3" key="1">
    <citation type="submission" date="2018-07" db="EMBL/GenBank/DDBJ databases">
        <title>Dyadobacter roseus sp. nov., isolated from rose rhizosphere soil.</title>
        <authorList>
            <person name="Chen L."/>
        </authorList>
    </citation>
    <scope>NUCLEOTIDE SEQUENCE [LARGE SCALE GENOMIC DNA]</scope>
    <source>
        <strain evidence="2 3">RS19</strain>
    </source>
</reference>
<dbReference type="Proteomes" id="UP000256373">
    <property type="component" value="Unassembled WGS sequence"/>
</dbReference>
<proteinExistence type="predicted"/>
<comment type="caution">
    <text evidence="2">The sequence shown here is derived from an EMBL/GenBank/DDBJ whole genome shotgun (WGS) entry which is preliminary data.</text>
</comment>
<dbReference type="AlphaFoldDB" id="A0A3D8Y9F4"/>
<organism evidence="2 3">
    <name type="scientific">Dyadobacter luteus</name>
    <dbReference type="NCBI Taxonomy" id="2259619"/>
    <lineage>
        <taxon>Bacteria</taxon>
        <taxon>Pseudomonadati</taxon>
        <taxon>Bacteroidota</taxon>
        <taxon>Cytophagia</taxon>
        <taxon>Cytophagales</taxon>
        <taxon>Spirosomataceae</taxon>
        <taxon>Dyadobacter</taxon>
    </lineage>
</organism>
<accession>A0A3D8Y9F4</accession>
<evidence type="ECO:0000313" key="2">
    <source>
        <dbReference type="EMBL" id="REA60115.1"/>
    </source>
</evidence>
<feature type="domain" description="SnoaL-like" evidence="1">
    <location>
        <begin position="9"/>
        <end position="114"/>
    </location>
</feature>
<sequence>MKMTAIEVVEAYSLALSQGDIPTAFSHFSPDAKWHQPGSHQFAGTKSGLDAIGKMLGDMMGVTQGSLVIIPTGALMSNGNLVSFPVHFSGKIGEKTVDMNGVDLFEVVDEKIVQVWLFSEDQAAEDAFWG</sequence>
<name>A0A3D8Y9F4_9BACT</name>
<dbReference type="OrthoDB" id="7859473at2"/>
<keyword evidence="3" id="KW-1185">Reference proteome</keyword>
<dbReference type="InterPro" id="IPR037401">
    <property type="entry name" value="SnoaL-like"/>
</dbReference>
<dbReference type="SUPFAM" id="SSF54427">
    <property type="entry name" value="NTF2-like"/>
    <property type="match status" value="1"/>
</dbReference>
<protein>
    <submittedName>
        <fullName evidence="2">Nuclear transport factor 2 family protein</fullName>
    </submittedName>
</protein>
<gene>
    <name evidence="2" type="ORF">DSL64_15675</name>
</gene>
<dbReference type="Pfam" id="PF12680">
    <property type="entry name" value="SnoaL_2"/>
    <property type="match status" value="1"/>
</dbReference>
<evidence type="ECO:0000259" key="1">
    <source>
        <dbReference type="Pfam" id="PF12680"/>
    </source>
</evidence>